<dbReference type="AlphaFoldDB" id="A0AAD6CAE7"/>
<evidence type="ECO:0000313" key="8">
    <source>
        <dbReference type="EMBL" id="KAJ5456132.1"/>
    </source>
</evidence>
<accession>A0AAD6CAE7</accession>
<evidence type="ECO:0000256" key="6">
    <source>
        <dbReference type="SAM" id="Phobius"/>
    </source>
</evidence>
<keyword evidence="9" id="KW-1185">Reference proteome</keyword>
<dbReference type="RefSeq" id="XP_056768504.1">
    <property type="nucleotide sequence ID" value="XM_056907097.1"/>
</dbReference>
<feature type="transmembrane region" description="Helical" evidence="6">
    <location>
        <begin position="140"/>
        <end position="157"/>
    </location>
</feature>
<sequence length="464" mass="50527">MNLLGKDGHGTSDADSLVGATSGVGAVIGIPIGMWIMDRFGRRACLAYASAVGLVGAAGCCAAQNMAMFIAFRFLAGAGAWASLSIAPVYTAELAPPKLRGTFVGLTGVFLMLGQALASYMGLAFYSIRNGSSIQWRGPLGIQMLFPAITLSVLYWLPESPRWCLMHDRMDEARKIVQSLHGDDPDSQQFASAELYQMIAQAEYDRTLDNSWRTCLTKPSYRKRFEICCLYAFISQSTGLLVISAYGSVLYSTLGYGPREQIVFQCGYITVGVVFNILGDVLVDLLGRKRLMLIGLSTVTFWMIIETSMVAAFASPILAHPNTAGIAMAVSALYFYIAFYAPTVDTAAFVYYSEVFPNHLRAKGVSTAICFGALADLIYMQAASTAFANIGWKYFLVFIIIPVIGLIYVAVRFPETNGLPLEEVARLFGDQDHVMVYMEDVNSGPKTDSITTTGNIRMIQDVAE</sequence>
<dbReference type="Gene3D" id="1.20.1250.20">
    <property type="entry name" value="MFS general substrate transporter like domains"/>
    <property type="match status" value="1"/>
</dbReference>
<evidence type="ECO:0000256" key="4">
    <source>
        <dbReference type="ARBA" id="ARBA00022989"/>
    </source>
</evidence>
<feature type="transmembrane region" description="Helical" evidence="6">
    <location>
        <begin position="326"/>
        <end position="352"/>
    </location>
</feature>
<dbReference type="Pfam" id="PF00083">
    <property type="entry name" value="Sugar_tr"/>
    <property type="match status" value="1"/>
</dbReference>
<dbReference type="GO" id="GO:0005351">
    <property type="term" value="F:carbohydrate:proton symporter activity"/>
    <property type="evidence" value="ECO:0007669"/>
    <property type="project" value="TreeGrafter"/>
</dbReference>
<reference evidence="8" key="1">
    <citation type="submission" date="2022-12" db="EMBL/GenBank/DDBJ databases">
        <authorList>
            <person name="Petersen C."/>
        </authorList>
    </citation>
    <scope>NUCLEOTIDE SEQUENCE</scope>
    <source>
        <strain evidence="8">IBT 16125</strain>
    </source>
</reference>
<evidence type="ECO:0000256" key="2">
    <source>
        <dbReference type="ARBA" id="ARBA00010992"/>
    </source>
</evidence>
<dbReference type="InterPro" id="IPR036259">
    <property type="entry name" value="MFS_trans_sf"/>
</dbReference>
<reference evidence="8" key="2">
    <citation type="journal article" date="2023" name="IMA Fungus">
        <title>Comparative genomic study of the Penicillium genus elucidates a diverse pangenome and 15 lateral gene transfer events.</title>
        <authorList>
            <person name="Petersen C."/>
            <person name="Sorensen T."/>
            <person name="Nielsen M.R."/>
            <person name="Sondergaard T.E."/>
            <person name="Sorensen J.L."/>
            <person name="Fitzpatrick D.A."/>
            <person name="Frisvad J.C."/>
            <person name="Nielsen K.L."/>
        </authorList>
    </citation>
    <scope>NUCLEOTIDE SEQUENCE</scope>
    <source>
        <strain evidence="8">IBT 16125</strain>
    </source>
</reference>
<feature type="transmembrane region" description="Helical" evidence="6">
    <location>
        <begin position="262"/>
        <end position="279"/>
    </location>
</feature>
<dbReference type="InterPro" id="IPR050360">
    <property type="entry name" value="MFS_Sugar_Transporters"/>
</dbReference>
<protein>
    <recommendedName>
        <fullName evidence="7">Major facilitator superfamily (MFS) profile domain-containing protein</fullName>
    </recommendedName>
</protein>
<organism evidence="8 9">
    <name type="scientific">Penicillium daleae</name>
    <dbReference type="NCBI Taxonomy" id="63821"/>
    <lineage>
        <taxon>Eukaryota</taxon>
        <taxon>Fungi</taxon>
        <taxon>Dikarya</taxon>
        <taxon>Ascomycota</taxon>
        <taxon>Pezizomycotina</taxon>
        <taxon>Eurotiomycetes</taxon>
        <taxon>Eurotiomycetidae</taxon>
        <taxon>Eurotiales</taxon>
        <taxon>Aspergillaceae</taxon>
        <taxon>Penicillium</taxon>
    </lineage>
</organism>
<comment type="similarity">
    <text evidence="2">Belongs to the major facilitator superfamily. Sugar transporter (TC 2.A.1.1) family.</text>
</comment>
<evidence type="ECO:0000256" key="3">
    <source>
        <dbReference type="ARBA" id="ARBA00022692"/>
    </source>
</evidence>
<dbReference type="InterPro" id="IPR005829">
    <property type="entry name" value="Sugar_transporter_CS"/>
</dbReference>
<evidence type="ECO:0000256" key="1">
    <source>
        <dbReference type="ARBA" id="ARBA00004141"/>
    </source>
</evidence>
<dbReference type="GO" id="GO:0016020">
    <property type="term" value="C:membrane"/>
    <property type="evidence" value="ECO:0007669"/>
    <property type="project" value="UniProtKB-SubCell"/>
</dbReference>
<dbReference type="Proteomes" id="UP001213681">
    <property type="component" value="Unassembled WGS sequence"/>
</dbReference>
<name>A0AAD6CAE7_9EURO</name>
<feature type="transmembrane region" description="Helical" evidence="6">
    <location>
        <begin position="44"/>
        <end position="65"/>
    </location>
</feature>
<dbReference type="EMBL" id="JAPVEA010000003">
    <property type="protein sequence ID" value="KAJ5456132.1"/>
    <property type="molecule type" value="Genomic_DNA"/>
</dbReference>
<dbReference type="PROSITE" id="PS50850">
    <property type="entry name" value="MFS"/>
    <property type="match status" value="1"/>
</dbReference>
<feature type="transmembrane region" description="Helical" evidence="6">
    <location>
        <begin position="103"/>
        <end position="128"/>
    </location>
</feature>
<dbReference type="PANTHER" id="PTHR48022">
    <property type="entry name" value="PLASTIDIC GLUCOSE TRANSPORTER 4"/>
    <property type="match status" value="1"/>
</dbReference>
<keyword evidence="4 6" id="KW-1133">Transmembrane helix</keyword>
<dbReference type="PANTHER" id="PTHR48022:SF11">
    <property type="entry name" value="MONOSACCHARIDE TRANSPORTER (HXT8), PUTATIVE (AFU_ORTHOLOGUE AFUA_2G08120)-RELATED"/>
    <property type="match status" value="1"/>
</dbReference>
<proteinExistence type="inferred from homology"/>
<comment type="subcellular location">
    <subcellularLocation>
        <location evidence="1">Membrane</location>
        <topology evidence="1">Multi-pass membrane protein</topology>
    </subcellularLocation>
</comment>
<feature type="transmembrane region" description="Helical" evidence="6">
    <location>
        <begin position="394"/>
        <end position="411"/>
    </location>
</feature>
<comment type="caution">
    <text evidence="8">The sequence shown here is derived from an EMBL/GenBank/DDBJ whole genome shotgun (WGS) entry which is preliminary data.</text>
</comment>
<evidence type="ECO:0000259" key="7">
    <source>
        <dbReference type="PROSITE" id="PS50850"/>
    </source>
</evidence>
<evidence type="ECO:0000256" key="5">
    <source>
        <dbReference type="ARBA" id="ARBA00023136"/>
    </source>
</evidence>
<dbReference type="GeneID" id="81597340"/>
<feature type="domain" description="Major facilitator superfamily (MFS) profile" evidence="7">
    <location>
        <begin position="1"/>
        <end position="417"/>
    </location>
</feature>
<dbReference type="InterPro" id="IPR020846">
    <property type="entry name" value="MFS_dom"/>
</dbReference>
<keyword evidence="3 6" id="KW-0812">Transmembrane</keyword>
<keyword evidence="5 6" id="KW-0472">Membrane</keyword>
<feature type="transmembrane region" description="Helical" evidence="6">
    <location>
        <begin position="16"/>
        <end position="37"/>
    </location>
</feature>
<feature type="transmembrane region" description="Helical" evidence="6">
    <location>
        <begin position="71"/>
        <end position="91"/>
    </location>
</feature>
<gene>
    <name evidence="8" type="ORF">N7458_003715</name>
</gene>
<dbReference type="PROSITE" id="PS00216">
    <property type="entry name" value="SUGAR_TRANSPORT_1"/>
    <property type="match status" value="1"/>
</dbReference>
<evidence type="ECO:0000313" key="9">
    <source>
        <dbReference type="Proteomes" id="UP001213681"/>
    </source>
</evidence>
<feature type="transmembrane region" description="Helical" evidence="6">
    <location>
        <begin position="291"/>
        <end position="314"/>
    </location>
</feature>
<dbReference type="InterPro" id="IPR005828">
    <property type="entry name" value="MFS_sugar_transport-like"/>
</dbReference>
<dbReference type="SUPFAM" id="SSF103473">
    <property type="entry name" value="MFS general substrate transporter"/>
    <property type="match status" value="1"/>
</dbReference>
<feature type="transmembrane region" description="Helical" evidence="6">
    <location>
        <begin position="228"/>
        <end position="250"/>
    </location>
</feature>